<evidence type="ECO:0000256" key="2">
    <source>
        <dbReference type="RuleBase" id="RU003860"/>
    </source>
</evidence>
<dbReference type="GO" id="GO:0005759">
    <property type="term" value="C:mitochondrial matrix"/>
    <property type="evidence" value="ECO:0007669"/>
    <property type="project" value="TreeGrafter"/>
</dbReference>
<proteinExistence type="inferred from homology"/>
<evidence type="ECO:0000313" key="4">
    <source>
        <dbReference type="Proteomes" id="UP001182556"/>
    </source>
</evidence>
<dbReference type="SUPFAM" id="SSF82657">
    <property type="entry name" value="BolA-like"/>
    <property type="match status" value="1"/>
</dbReference>
<organism evidence="3 4">
    <name type="scientific">Papiliotrema laurentii</name>
    <name type="common">Cryptococcus laurentii</name>
    <dbReference type="NCBI Taxonomy" id="5418"/>
    <lineage>
        <taxon>Eukaryota</taxon>
        <taxon>Fungi</taxon>
        <taxon>Dikarya</taxon>
        <taxon>Basidiomycota</taxon>
        <taxon>Agaricomycotina</taxon>
        <taxon>Tremellomycetes</taxon>
        <taxon>Tremellales</taxon>
        <taxon>Rhynchogastremaceae</taxon>
        <taxon>Papiliotrema</taxon>
    </lineage>
</organism>
<dbReference type="InterPro" id="IPR002634">
    <property type="entry name" value="BolA"/>
</dbReference>
<dbReference type="Proteomes" id="UP001182556">
    <property type="component" value="Unassembled WGS sequence"/>
</dbReference>
<dbReference type="PANTHER" id="PTHR46188">
    <property type="entry name" value="BOLA-LIKE PROTEIN 3"/>
    <property type="match status" value="1"/>
</dbReference>
<dbReference type="PANTHER" id="PTHR46188:SF1">
    <property type="entry name" value="BOLA-LIKE PROTEIN 3"/>
    <property type="match status" value="1"/>
</dbReference>
<accession>A0AAD9FRR2</accession>
<keyword evidence="4" id="KW-1185">Reference proteome</keyword>
<dbReference type="InterPro" id="IPR036065">
    <property type="entry name" value="BolA-like_sf"/>
</dbReference>
<protein>
    <submittedName>
        <fullName evidence="3">Bola-like protein</fullName>
    </submittedName>
</protein>
<sequence length="114" mass="12593">MALRIARSRLPLTPASRLVARTAPVFSRSYADAHEPITEDLIKAKLVDALKPSQIRVMDTSGGCGTFFNIDVVSKAFNGLSKVKQQRLVNEILKREVPGMHGLSMRTMPEEEGQ</sequence>
<gene>
    <name evidence="3" type="ORF">DB88DRAFT_487464</name>
</gene>
<dbReference type="InterPro" id="IPR052275">
    <property type="entry name" value="Mt_Fe-S_assembly_factor"/>
</dbReference>
<reference evidence="3" key="1">
    <citation type="submission" date="2023-02" db="EMBL/GenBank/DDBJ databases">
        <title>Identification and recombinant expression of a fungal hydrolase from Papiliotrema laurentii that hydrolyzes apple cutin and clears colloidal polyester polyurethane.</title>
        <authorList>
            <consortium name="DOE Joint Genome Institute"/>
            <person name="Roman V.A."/>
            <person name="Bojanowski C."/>
            <person name="Crable B.R."/>
            <person name="Wagner D.N."/>
            <person name="Hung C.S."/>
            <person name="Nadeau L.J."/>
            <person name="Schratz L."/>
            <person name="Haridas S."/>
            <person name="Pangilinan J."/>
            <person name="Lipzen A."/>
            <person name="Na H."/>
            <person name="Yan M."/>
            <person name="Ng V."/>
            <person name="Grigoriev I.V."/>
            <person name="Spatafora J.W."/>
            <person name="Barlow D."/>
            <person name="Biffinger J."/>
            <person name="Kelley-Loughnane N."/>
            <person name="Varaljay V.A."/>
            <person name="Crookes-Goodson W.J."/>
        </authorList>
    </citation>
    <scope>NUCLEOTIDE SEQUENCE</scope>
    <source>
        <strain evidence="3">5307AH</strain>
    </source>
</reference>
<comment type="caution">
    <text evidence="3">The sequence shown here is derived from an EMBL/GenBank/DDBJ whole genome shotgun (WGS) entry which is preliminary data.</text>
</comment>
<dbReference type="EMBL" id="JAODAN010000004">
    <property type="protein sequence ID" value="KAK1924964.1"/>
    <property type="molecule type" value="Genomic_DNA"/>
</dbReference>
<dbReference type="Gene3D" id="3.10.20.90">
    <property type="entry name" value="Phosphatidylinositol 3-kinase Catalytic Subunit, Chain A, domain 1"/>
    <property type="match status" value="1"/>
</dbReference>
<evidence type="ECO:0000256" key="1">
    <source>
        <dbReference type="ARBA" id="ARBA00005578"/>
    </source>
</evidence>
<name>A0AAD9FRR2_PAPLA</name>
<evidence type="ECO:0000313" key="3">
    <source>
        <dbReference type="EMBL" id="KAK1924964.1"/>
    </source>
</evidence>
<dbReference type="Pfam" id="PF01722">
    <property type="entry name" value="BolA"/>
    <property type="match status" value="1"/>
</dbReference>
<comment type="similarity">
    <text evidence="1 2">Belongs to the BolA/IbaG family.</text>
</comment>
<dbReference type="AlphaFoldDB" id="A0AAD9FRR2"/>